<evidence type="ECO:0000256" key="6">
    <source>
        <dbReference type="ARBA" id="ARBA00023242"/>
    </source>
</evidence>
<keyword evidence="4" id="KW-0808">Transferase</keyword>
<keyword evidence="19" id="KW-1185">Reference proteome</keyword>
<comment type="similarity">
    <text evidence="2">Belongs to the eukaryotic/archaeal PrmC-related family.</text>
</comment>
<evidence type="ECO:0000256" key="13">
    <source>
        <dbReference type="ARBA" id="ARBA00080992"/>
    </source>
</evidence>
<gene>
    <name evidence="18" type="ORF">GDO86_006179</name>
</gene>
<evidence type="ECO:0000256" key="5">
    <source>
        <dbReference type="ARBA" id="ARBA00022691"/>
    </source>
</evidence>
<evidence type="ECO:0000256" key="16">
    <source>
        <dbReference type="ARBA" id="ARBA00093667"/>
    </source>
</evidence>
<evidence type="ECO:0000256" key="12">
    <source>
        <dbReference type="ARBA" id="ARBA00076540"/>
    </source>
</evidence>
<dbReference type="NCBIfam" id="TIGR00537">
    <property type="entry name" value="hemK_rel_arch"/>
    <property type="match status" value="1"/>
</dbReference>
<evidence type="ECO:0000256" key="9">
    <source>
        <dbReference type="ARBA" id="ARBA00053180"/>
    </source>
</evidence>
<sequence length="215" mass="23482">MLPTPACSHVGCGIFVDVYDPAEDTFLLIDALEKDADELKSRVGICLEVGCGSGVVSAFIASFIGRKAYYICTDINPLAALCTLETARVNQLHIEPVITDLVQGLLPRLHEQIDLLVFNPPYVVTPSEEVGSSGIEAAWAGGRNGTEVMERFFPFVPKLLSPTGVFYLLVLQENNPDEIIENMKSFGIIGSRFLCRQAGRENLTVLKFSRSSEAL</sequence>
<evidence type="ECO:0000313" key="18">
    <source>
        <dbReference type="EMBL" id="KAG8440321.1"/>
    </source>
</evidence>
<name>A0A8T2JCK0_9PIPI</name>
<dbReference type="GO" id="GO:0032259">
    <property type="term" value="P:methylation"/>
    <property type="evidence" value="ECO:0007669"/>
    <property type="project" value="UniProtKB-KW"/>
</dbReference>
<dbReference type="GO" id="GO:0003676">
    <property type="term" value="F:nucleic acid binding"/>
    <property type="evidence" value="ECO:0007669"/>
    <property type="project" value="InterPro"/>
</dbReference>
<evidence type="ECO:0000256" key="3">
    <source>
        <dbReference type="ARBA" id="ARBA00022603"/>
    </source>
</evidence>
<feature type="domain" description="Methyltransferase small" evidence="17">
    <location>
        <begin position="25"/>
        <end position="125"/>
    </location>
</feature>
<evidence type="ECO:0000259" key="17">
    <source>
        <dbReference type="Pfam" id="PF05175"/>
    </source>
</evidence>
<dbReference type="InterPro" id="IPR004557">
    <property type="entry name" value="PrmC-related"/>
</dbReference>
<comment type="subcellular location">
    <subcellularLocation>
        <location evidence="1">Nucleus</location>
    </subcellularLocation>
</comment>
<dbReference type="PANTHER" id="PTHR45875">
    <property type="entry name" value="METHYLTRANSFERASE N6AMT1"/>
    <property type="match status" value="1"/>
</dbReference>
<comment type="function">
    <text evidence="9">Methyltransferase that can methylate proteins and, to a lower extent, arsenic. Catalytic subunit of a heterodimer with TRMT112, which monomethylates 'Lys-12' of histone H4 (H4K12me1), a modification present at the promoters of numerous genes encoding cell cycle regulators. Catalytic subunit of a heterodimer with TRMT112, which catalyzes N5-methylation of Glu residue of proteins with a Gly-Gln-Xaa-Xaa-Xaa-Arg motif. Methylates ETF1 on 'Gln-185'; ETF1 needs to be complexed to ERF3 in its GTP-bound form to be efficiently methylated. May also play a role in the modulation of arsenic-induced toxicity by mediating the conversion of monomethylarsonous acid (3+) into the less toxic dimethylarsonic acid. It however only plays a limited role in arsenic metabolism compared with AS3MT.</text>
</comment>
<comment type="subunit">
    <text evidence="10">Heterodimer; heterodimerization with TRMT112 is required for S-adenosyl-L-methionine-binding.</text>
</comment>
<dbReference type="PROSITE" id="PS00092">
    <property type="entry name" value="N6_MTASE"/>
    <property type="match status" value="1"/>
</dbReference>
<dbReference type="CDD" id="cd02440">
    <property type="entry name" value="AdoMet_MTases"/>
    <property type="match status" value="1"/>
</dbReference>
<dbReference type="AlphaFoldDB" id="A0A8T2JCK0"/>
<evidence type="ECO:0000256" key="15">
    <source>
        <dbReference type="ARBA" id="ARBA00093624"/>
    </source>
</evidence>
<keyword evidence="5" id="KW-0949">S-adenosyl-L-methionine</keyword>
<evidence type="ECO:0000256" key="2">
    <source>
        <dbReference type="ARBA" id="ARBA00006149"/>
    </source>
</evidence>
<dbReference type="InterPro" id="IPR029063">
    <property type="entry name" value="SAM-dependent_MTases_sf"/>
</dbReference>
<keyword evidence="3" id="KW-0489">Methyltransferase</keyword>
<evidence type="ECO:0000256" key="10">
    <source>
        <dbReference type="ARBA" id="ARBA00062344"/>
    </source>
</evidence>
<comment type="caution">
    <text evidence="18">The sequence shown here is derived from an EMBL/GenBank/DDBJ whole genome shotgun (WGS) entry which is preliminary data.</text>
</comment>
<dbReference type="Proteomes" id="UP000812440">
    <property type="component" value="Chromosome 3"/>
</dbReference>
<dbReference type="EMBL" id="JAACNH010000006">
    <property type="protein sequence ID" value="KAG8440321.1"/>
    <property type="molecule type" value="Genomic_DNA"/>
</dbReference>
<accession>A0A8T2JCK0</accession>
<dbReference type="OrthoDB" id="406152at2759"/>
<comment type="catalytic activity">
    <reaction evidence="7">
        <text>L-lysyl-[histone] + S-adenosyl-L-methionine = N(6)-methyl-L-lysyl-[histone] + S-adenosyl-L-homocysteine + H(+)</text>
        <dbReference type="Rhea" id="RHEA:10024"/>
        <dbReference type="Rhea" id="RHEA-COMP:9845"/>
        <dbReference type="Rhea" id="RHEA-COMP:9846"/>
        <dbReference type="ChEBI" id="CHEBI:15378"/>
        <dbReference type="ChEBI" id="CHEBI:29969"/>
        <dbReference type="ChEBI" id="CHEBI:57856"/>
        <dbReference type="ChEBI" id="CHEBI:59789"/>
        <dbReference type="ChEBI" id="CHEBI:61929"/>
    </reaction>
    <physiologicalReaction direction="left-to-right" evidence="7">
        <dbReference type="Rhea" id="RHEA:10025"/>
    </physiologicalReaction>
</comment>
<keyword evidence="6" id="KW-0539">Nucleus</keyword>
<evidence type="ECO:0000256" key="8">
    <source>
        <dbReference type="ARBA" id="ARBA00050903"/>
    </source>
</evidence>
<dbReference type="InterPro" id="IPR052190">
    <property type="entry name" value="Euk-Arch_PrmC-MTase"/>
</dbReference>
<dbReference type="Gene3D" id="3.40.50.150">
    <property type="entry name" value="Vaccinia Virus protein VP39"/>
    <property type="match status" value="1"/>
</dbReference>
<dbReference type="SUPFAM" id="SSF53335">
    <property type="entry name" value="S-adenosyl-L-methionine-dependent methyltransferases"/>
    <property type="match status" value="1"/>
</dbReference>
<dbReference type="InterPro" id="IPR007848">
    <property type="entry name" value="Small_mtfrase_dom"/>
</dbReference>
<reference evidence="18" key="1">
    <citation type="thesis" date="2020" institute="ProQuest LLC" country="789 East Eisenhower Parkway, Ann Arbor, MI, USA">
        <title>Comparative Genomics and Chromosome Evolution.</title>
        <authorList>
            <person name="Mudd A.B."/>
        </authorList>
    </citation>
    <scope>NUCLEOTIDE SEQUENCE</scope>
    <source>
        <strain evidence="18">Female2</strain>
        <tissue evidence="18">Blood</tissue>
    </source>
</reference>
<proteinExistence type="inferred from homology"/>
<dbReference type="GO" id="GO:0036009">
    <property type="term" value="F:protein-glutamine N-methyltransferase activity"/>
    <property type="evidence" value="ECO:0007669"/>
    <property type="project" value="UniProtKB-ARBA"/>
</dbReference>
<organism evidence="18 19">
    <name type="scientific">Hymenochirus boettgeri</name>
    <name type="common">Congo dwarf clawed frog</name>
    <dbReference type="NCBI Taxonomy" id="247094"/>
    <lineage>
        <taxon>Eukaryota</taxon>
        <taxon>Metazoa</taxon>
        <taxon>Chordata</taxon>
        <taxon>Craniata</taxon>
        <taxon>Vertebrata</taxon>
        <taxon>Euteleostomi</taxon>
        <taxon>Amphibia</taxon>
        <taxon>Batrachia</taxon>
        <taxon>Anura</taxon>
        <taxon>Pipoidea</taxon>
        <taxon>Pipidae</taxon>
        <taxon>Pipinae</taxon>
        <taxon>Hymenochirus</taxon>
    </lineage>
</organism>
<dbReference type="InterPro" id="IPR002052">
    <property type="entry name" value="DNA_methylase_N6_adenine_CS"/>
</dbReference>
<protein>
    <recommendedName>
        <fullName evidence="15">Methyltransferase HEMK2</fullName>
    </recommendedName>
    <alternativeName>
        <fullName evidence="14">HemK methyltransferase family member 2</fullName>
    </alternativeName>
    <alternativeName>
        <fullName evidence="12">Lysine N-methyltransferase 9</fullName>
    </alternativeName>
    <alternativeName>
        <fullName evidence="11">Methylarsonite methyltransferase N6AMT1</fullName>
    </alternativeName>
    <alternativeName>
        <fullName evidence="16">Methyltransferase N6AMT1</fullName>
    </alternativeName>
    <alternativeName>
        <fullName evidence="13">Protein N(5)-glutamine methyltransferase</fullName>
    </alternativeName>
</protein>
<dbReference type="PANTHER" id="PTHR45875:SF1">
    <property type="entry name" value="METHYLTRANSFERASE N6AMT1"/>
    <property type="match status" value="1"/>
</dbReference>
<dbReference type="FunFam" id="3.40.50.150:FF:000077">
    <property type="entry name" value="HemK methyltransferase family member 2"/>
    <property type="match status" value="1"/>
</dbReference>
<evidence type="ECO:0000256" key="7">
    <source>
        <dbReference type="ARBA" id="ARBA00048619"/>
    </source>
</evidence>
<evidence type="ECO:0000256" key="14">
    <source>
        <dbReference type="ARBA" id="ARBA00083337"/>
    </source>
</evidence>
<dbReference type="GO" id="GO:0035657">
    <property type="term" value="C:eRF1 methyltransferase complex"/>
    <property type="evidence" value="ECO:0007669"/>
    <property type="project" value="TreeGrafter"/>
</dbReference>
<evidence type="ECO:0000256" key="1">
    <source>
        <dbReference type="ARBA" id="ARBA00004123"/>
    </source>
</evidence>
<dbReference type="Pfam" id="PF05175">
    <property type="entry name" value="MTS"/>
    <property type="match status" value="1"/>
</dbReference>
<evidence type="ECO:0000256" key="11">
    <source>
        <dbReference type="ARBA" id="ARBA00075330"/>
    </source>
</evidence>
<dbReference type="GO" id="GO:0005634">
    <property type="term" value="C:nucleus"/>
    <property type="evidence" value="ECO:0007669"/>
    <property type="project" value="UniProtKB-SubCell"/>
</dbReference>
<evidence type="ECO:0000313" key="19">
    <source>
        <dbReference type="Proteomes" id="UP000812440"/>
    </source>
</evidence>
<comment type="catalytic activity">
    <reaction evidence="8">
        <text>methylarsonous acid + S-adenosyl-L-methionine = dimethylarsinate + S-adenosyl-L-homocysteine + 2 H(+)</text>
        <dbReference type="Rhea" id="RHEA:11684"/>
        <dbReference type="ChEBI" id="CHEBI:15378"/>
        <dbReference type="ChEBI" id="CHEBI:16223"/>
        <dbReference type="ChEBI" id="CHEBI:17826"/>
        <dbReference type="ChEBI" id="CHEBI:57856"/>
        <dbReference type="ChEBI" id="CHEBI:59789"/>
    </reaction>
</comment>
<evidence type="ECO:0000256" key="4">
    <source>
        <dbReference type="ARBA" id="ARBA00022679"/>
    </source>
</evidence>